<dbReference type="Gene3D" id="3.10.580.10">
    <property type="entry name" value="CBS-domain"/>
    <property type="match status" value="1"/>
</dbReference>
<dbReference type="SMART" id="SM00116">
    <property type="entry name" value="CBS"/>
    <property type="match status" value="2"/>
</dbReference>
<sequence length="142" mass="15069">MTIAAILKDRKGGIQSLTPDTTVAEAVALLAEKRIGAAPVLDGDRVVGIFSERDVIHCLQADGAAALAERIGDVMTTEVKSVGPGESVIGALSLMTQRRIRHLPVIEGDTIVGFVSIGDLVKYRIDRIEADAAAMREYIQSA</sequence>
<feature type="domain" description="CBS" evidence="3">
    <location>
        <begin position="9"/>
        <end position="67"/>
    </location>
</feature>
<gene>
    <name evidence="4" type="ORF">H8S47_12870</name>
</gene>
<keyword evidence="5" id="KW-1185">Reference proteome</keyword>
<dbReference type="PROSITE" id="PS51371">
    <property type="entry name" value="CBS"/>
    <property type="match status" value="2"/>
</dbReference>
<evidence type="ECO:0000256" key="1">
    <source>
        <dbReference type="ARBA" id="ARBA00023122"/>
    </source>
</evidence>
<dbReference type="InterPro" id="IPR046342">
    <property type="entry name" value="CBS_dom_sf"/>
</dbReference>
<dbReference type="PANTHER" id="PTHR43080">
    <property type="entry name" value="CBS DOMAIN-CONTAINING PROTEIN CBSX3, MITOCHONDRIAL"/>
    <property type="match status" value="1"/>
</dbReference>
<evidence type="ECO:0000259" key="3">
    <source>
        <dbReference type="PROSITE" id="PS51371"/>
    </source>
</evidence>
<dbReference type="InterPro" id="IPR051257">
    <property type="entry name" value="Diverse_CBS-Domain"/>
</dbReference>
<dbReference type="CDD" id="cd04623">
    <property type="entry name" value="CBS_pair_bac_euk"/>
    <property type="match status" value="1"/>
</dbReference>
<dbReference type="Proteomes" id="UP000597613">
    <property type="component" value="Unassembled WGS sequence"/>
</dbReference>
<protein>
    <submittedName>
        <fullName evidence="4">CBS domain-containing protein</fullName>
    </submittedName>
</protein>
<evidence type="ECO:0000256" key="2">
    <source>
        <dbReference type="PROSITE-ProRule" id="PRU00703"/>
    </source>
</evidence>
<dbReference type="PANTHER" id="PTHR43080:SF2">
    <property type="entry name" value="CBS DOMAIN-CONTAINING PROTEIN"/>
    <property type="match status" value="1"/>
</dbReference>
<comment type="caution">
    <text evidence="4">The sequence shown here is derived from an EMBL/GenBank/DDBJ whole genome shotgun (WGS) entry which is preliminary data.</text>
</comment>
<dbReference type="InterPro" id="IPR044725">
    <property type="entry name" value="CBSX3_CBS_dom"/>
</dbReference>
<name>A0ABR7AQ24_9SPHN</name>
<dbReference type="InterPro" id="IPR000644">
    <property type="entry name" value="CBS_dom"/>
</dbReference>
<keyword evidence="1 2" id="KW-0129">CBS domain</keyword>
<proteinExistence type="predicted"/>
<evidence type="ECO:0000313" key="4">
    <source>
        <dbReference type="EMBL" id="MBC3942564.1"/>
    </source>
</evidence>
<dbReference type="Pfam" id="PF00571">
    <property type="entry name" value="CBS"/>
    <property type="match status" value="2"/>
</dbReference>
<evidence type="ECO:0000313" key="5">
    <source>
        <dbReference type="Proteomes" id="UP000597613"/>
    </source>
</evidence>
<feature type="domain" description="CBS" evidence="3">
    <location>
        <begin position="75"/>
        <end position="130"/>
    </location>
</feature>
<organism evidence="4 5">
    <name type="scientific">Sphingomonas albertensis</name>
    <dbReference type="NCBI Taxonomy" id="2762591"/>
    <lineage>
        <taxon>Bacteria</taxon>
        <taxon>Pseudomonadati</taxon>
        <taxon>Pseudomonadota</taxon>
        <taxon>Alphaproteobacteria</taxon>
        <taxon>Sphingomonadales</taxon>
        <taxon>Sphingomonadaceae</taxon>
        <taxon>Sphingomonas</taxon>
    </lineage>
</organism>
<dbReference type="RefSeq" id="WP_187504251.1">
    <property type="nucleotide sequence ID" value="NZ_CP162536.1"/>
</dbReference>
<reference evidence="4 5" key="1">
    <citation type="submission" date="2020-08" db="EMBL/GenBank/DDBJ databases">
        <title>Putative novel bacterial strains isolated from necrotic wheat leaf tissues caused by Xanthomonas translucens.</title>
        <authorList>
            <person name="Tambong J.T."/>
        </authorList>
    </citation>
    <scope>NUCLEOTIDE SEQUENCE [LARGE SCALE GENOMIC DNA]</scope>
    <source>
        <strain evidence="5">DOAB 1063</strain>
    </source>
</reference>
<accession>A0ABR7AQ24</accession>
<dbReference type="EMBL" id="JACONT010000028">
    <property type="protein sequence ID" value="MBC3942564.1"/>
    <property type="molecule type" value="Genomic_DNA"/>
</dbReference>
<dbReference type="SUPFAM" id="SSF54631">
    <property type="entry name" value="CBS-domain pair"/>
    <property type="match status" value="1"/>
</dbReference>